<organism evidence="3">
    <name type="scientific">Attheya septentrionalis</name>
    <dbReference type="NCBI Taxonomy" id="420275"/>
    <lineage>
        <taxon>Eukaryota</taxon>
        <taxon>Sar</taxon>
        <taxon>Stramenopiles</taxon>
        <taxon>Ochrophyta</taxon>
        <taxon>Bacillariophyta</taxon>
        <taxon>Coscinodiscophyceae</taxon>
        <taxon>Chaetocerotophycidae</taxon>
        <taxon>Chaetocerotales</taxon>
        <taxon>Attheyaceae</taxon>
        <taxon>Attheya</taxon>
    </lineage>
</organism>
<dbReference type="EMBL" id="HBHQ01007044">
    <property type="protein sequence ID" value="CAD9812912.1"/>
    <property type="molecule type" value="Transcribed_RNA"/>
</dbReference>
<dbReference type="InterPro" id="IPR019328">
    <property type="entry name" value="PIGH-H_dom"/>
</dbReference>
<accession>A0A6T7G3R8</accession>
<keyword evidence="1" id="KW-1133">Transmembrane helix</keyword>
<dbReference type="Pfam" id="PF10181">
    <property type="entry name" value="PIG-H"/>
    <property type="match status" value="1"/>
</dbReference>
<evidence type="ECO:0000313" key="3">
    <source>
        <dbReference type="EMBL" id="CAD9812911.1"/>
    </source>
</evidence>
<evidence type="ECO:0000313" key="4">
    <source>
        <dbReference type="EMBL" id="CAD9812912.1"/>
    </source>
</evidence>
<feature type="transmembrane region" description="Helical" evidence="1">
    <location>
        <begin position="28"/>
        <end position="46"/>
    </location>
</feature>
<proteinExistence type="predicted"/>
<feature type="domain" description="Phosphatidylinositol N-acetylglucosaminyltransferase subunit H conserved" evidence="2">
    <location>
        <begin position="94"/>
        <end position="170"/>
    </location>
</feature>
<gene>
    <name evidence="3" type="ORF">ASEP1449_LOCUS4736</name>
    <name evidence="4" type="ORF">ASEP1449_LOCUS4737</name>
</gene>
<dbReference type="EMBL" id="HBHQ01007043">
    <property type="protein sequence ID" value="CAD9812911.1"/>
    <property type="molecule type" value="Transcribed_RNA"/>
</dbReference>
<feature type="transmembrane region" description="Helical" evidence="1">
    <location>
        <begin position="61"/>
        <end position="82"/>
    </location>
</feature>
<name>A0A6T7G3R8_9STRA</name>
<evidence type="ECO:0000256" key="1">
    <source>
        <dbReference type="SAM" id="Phobius"/>
    </source>
</evidence>
<sequence>MMSLSNPPMEVLVARSSHDSSGIPDGRWMAILVIGLVMGSESWWWWYDETVIPFLDGQERIILGVVAALGIVGIMMILMVVVRRKYRRVCVDEVHIMPGLGVQLLQLVVSSSSSLTLLRATSDPLFIPRQDIQNVLLTEVVSSYQVVTVLVFVLSNRTSSSSSFLQPVFPNVQLTYRESEQMWYELRKALDLPIE</sequence>
<keyword evidence="1" id="KW-0812">Transmembrane</keyword>
<dbReference type="AlphaFoldDB" id="A0A6T7G3R8"/>
<protein>
    <recommendedName>
        <fullName evidence="2">Phosphatidylinositol N-acetylglucosaminyltransferase subunit H conserved domain-containing protein</fullName>
    </recommendedName>
</protein>
<reference evidence="3" key="1">
    <citation type="submission" date="2021-01" db="EMBL/GenBank/DDBJ databases">
        <authorList>
            <person name="Corre E."/>
            <person name="Pelletier E."/>
            <person name="Niang G."/>
            <person name="Scheremetjew M."/>
            <person name="Finn R."/>
            <person name="Kale V."/>
            <person name="Holt S."/>
            <person name="Cochrane G."/>
            <person name="Meng A."/>
            <person name="Brown T."/>
            <person name="Cohen L."/>
        </authorList>
    </citation>
    <scope>NUCLEOTIDE SEQUENCE</scope>
    <source>
        <strain evidence="3">CCMP2084</strain>
    </source>
</reference>
<keyword evidence="1" id="KW-0472">Membrane</keyword>
<evidence type="ECO:0000259" key="2">
    <source>
        <dbReference type="Pfam" id="PF10181"/>
    </source>
</evidence>